<feature type="region of interest" description="Disordered" evidence="22">
    <location>
        <begin position="1004"/>
        <end position="1028"/>
    </location>
</feature>
<dbReference type="InterPro" id="IPR036322">
    <property type="entry name" value="WD40_repeat_dom_sf"/>
</dbReference>
<dbReference type="Gene3D" id="3.40.395.10">
    <property type="entry name" value="Adenoviral Proteinase, Chain A"/>
    <property type="match status" value="1"/>
</dbReference>
<evidence type="ECO:0000256" key="16">
    <source>
        <dbReference type="ARBA" id="ARBA00022801"/>
    </source>
</evidence>
<evidence type="ECO:0000256" key="10">
    <source>
        <dbReference type="ARBA" id="ARBA00022679"/>
    </source>
</evidence>
<dbReference type="InterPro" id="IPR038765">
    <property type="entry name" value="Papain-like_cys_pep_sf"/>
</dbReference>
<dbReference type="PROSITE" id="PS00109">
    <property type="entry name" value="PROTEIN_KINASE_TYR"/>
    <property type="match status" value="1"/>
</dbReference>
<dbReference type="EC" id="2.5.1.157" evidence="20"/>
<keyword evidence="11 20" id="KW-0949">S-adenosyl-L-methionine</keyword>
<evidence type="ECO:0000256" key="22">
    <source>
        <dbReference type="SAM" id="MobiDB-lite"/>
    </source>
</evidence>
<feature type="domain" description="Protein kinase" evidence="23">
    <location>
        <begin position="790"/>
        <end position="1092"/>
    </location>
</feature>
<evidence type="ECO:0000256" key="15">
    <source>
        <dbReference type="ARBA" id="ARBA00022777"/>
    </source>
</evidence>
<feature type="domain" description="Ubiquitin-like protease family profile" evidence="25">
    <location>
        <begin position="1041"/>
        <end position="1213"/>
    </location>
</feature>
<dbReference type="InterPro" id="IPR007177">
    <property type="entry name" value="Tsr3_C"/>
</dbReference>
<feature type="compositionally biased region" description="Low complexity" evidence="22">
    <location>
        <begin position="1306"/>
        <end position="1320"/>
    </location>
</feature>
<evidence type="ECO:0000256" key="17">
    <source>
        <dbReference type="ARBA" id="ARBA00022840"/>
    </source>
</evidence>
<feature type="repeat" description="WD" evidence="21">
    <location>
        <begin position="470"/>
        <end position="498"/>
    </location>
</feature>
<dbReference type="Gene3D" id="1.10.510.10">
    <property type="entry name" value="Transferase(Phosphotransferase) domain 1"/>
    <property type="match status" value="1"/>
</dbReference>
<dbReference type="GO" id="GO:0005524">
    <property type="term" value="F:ATP binding"/>
    <property type="evidence" value="ECO:0007669"/>
    <property type="project" value="UniProtKB-KW"/>
</dbReference>
<keyword evidence="9" id="KW-0645">Protease</keyword>
<dbReference type="PROSITE" id="PS50600">
    <property type="entry name" value="ULP_PROTEASE"/>
    <property type="match status" value="1"/>
</dbReference>
<feature type="compositionally biased region" description="Basic and acidic residues" evidence="22">
    <location>
        <begin position="748"/>
        <end position="769"/>
    </location>
</feature>
<keyword evidence="6" id="KW-0723">Serine/threonine-protein kinase</keyword>
<dbReference type="SUPFAM" id="SSF50978">
    <property type="entry name" value="WD40 repeat-like"/>
    <property type="match status" value="1"/>
</dbReference>
<evidence type="ECO:0000256" key="19">
    <source>
        <dbReference type="ARBA" id="ARBA00048679"/>
    </source>
</evidence>
<dbReference type="PROSITE" id="PS50181">
    <property type="entry name" value="FBOX"/>
    <property type="match status" value="1"/>
</dbReference>
<dbReference type="InterPro" id="IPR007209">
    <property type="entry name" value="RNaseL-inhib-like_metal-bd_dom"/>
</dbReference>
<evidence type="ECO:0000256" key="6">
    <source>
        <dbReference type="ARBA" id="ARBA00022527"/>
    </source>
</evidence>
<evidence type="ECO:0000259" key="25">
    <source>
        <dbReference type="PROSITE" id="PS50600"/>
    </source>
</evidence>
<comment type="catalytic activity">
    <reaction evidence="19">
        <text>L-seryl-[protein] + ATP = O-phospho-L-seryl-[protein] + ADP + H(+)</text>
        <dbReference type="Rhea" id="RHEA:17989"/>
        <dbReference type="Rhea" id="RHEA-COMP:9863"/>
        <dbReference type="Rhea" id="RHEA-COMP:11604"/>
        <dbReference type="ChEBI" id="CHEBI:15378"/>
        <dbReference type="ChEBI" id="CHEBI:29999"/>
        <dbReference type="ChEBI" id="CHEBI:30616"/>
        <dbReference type="ChEBI" id="CHEBI:83421"/>
        <dbReference type="ChEBI" id="CHEBI:456216"/>
        <dbReference type="EC" id="2.7.11.1"/>
    </reaction>
</comment>
<dbReference type="SMART" id="SM00320">
    <property type="entry name" value="WD40"/>
    <property type="match status" value="7"/>
</dbReference>
<comment type="caution">
    <text evidence="20">Lacks conserved residue(s) required for the propagation of feature annotation.</text>
</comment>
<dbReference type="InterPro" id="IPR020472">
    <property type="entry name" value="WD40_PAC1"/>
</dbReference>
<keyword evidence="16" id="KW-0378">Hydrolase</keyword>
<protein>
    <recommendedName>
        <fullName evidence="20">18S rRNA aminocarboxypropyltransferase</fullName>
        <ecNumber evidence="20">2.5.1.157</ecNumber>
    </recommendedName>
</protein>
<dbReference type="GO" id="GO:0030490">
    <property type="term" value="P:maturation of SSU-rRNA"/>
    <property type="evidence" value="ECO:0007669"/>
    <property type="project" value="TreeGrafter"/>
</dbReference>
<dbReference type="GO" id="GO:0000408">
    <property type="term" value="C:EKC/KEOPS complex"/>
    <property type="evidence" value="ECO:0007669"/>
    <property type="project" value="UniProtKB-ARBA"/>
</dbReference>
<evidence type="ECO:0000256" key="2">
    <source>
        <dbReference type="ARBA" id="ARBA00005234"/>
    </source>
</evidence>
<dbReference type="Gene3D" id="1.20.1280.50">
    <property type="match status" value="1"/>
</dbReference>
<sequence length="1320" mass="148124">MGLKDEPMDVVAAPNADTTMPTSSEASNKPTIPSSPQKQVQRCSDTLMRERVKQASKWIEQMDADQRELFLVLLMRDFDTETLDAVDRTLARVRQHRQNEAHKENLSAIERLPIDVSMEIFGLLDPKSLCRCALVCRQWRRISDEPILWKRLCQHKTLYRMCNEAAETAQVAAHRTNRGTVRWKEAFSERYRLWSNWHAGRCVIRTFEGHTGGISCVQFDSDRIVSGSYDTTIRMWDIRQDHNLAESAHSLGTMTLNGHSSTVRCLHLIGNVLASGSNDFTIKIWNVDVHPGWSSIGCKRTMLQHQHYVRCLQMDEDFLLSGSYDMTMKLWSLSGGQCIRTLEGHNAAVICMQFDAASGRAVSGSGDHSIKCWDTRVGNSVMTIHNAHGQSVTCIRFDDERIVSGGVDKMIKMWDLRTGRCMNTIDWRQAEGHTGVVRCLQADAWRMVSGADDRTIKVWSIETASRLCTLQSHKDGVTCVQFNDRQIVSGSYDKTVKLKMGRGAKNAKSKVKGQHQSQNPHRRDVEESESKDDPMSEDSEGSDDSPEDSEARKTVPFRLSMFDFKQCDPKRCSGRRLLKAGLIDEVRVGSKFPGLVLSPTGTKTISPADKGFIEQSGLAVVDCSWNEVSNTPMHRVKAAEHRLLPYLVAANSVNYGKPCYLTCAEALAAGMYIIAADLMETFTWGPQFIKINQEVLEIYSNCTTAEDVIRCQDEYLKKIDAEAASSKQRNIDLPPSESSESSDDEEHDDGKDSGNLDGSRKEDKNKVSEMTESVDGFDVDDRFESGFDYEIGQQILKRGAEASITPCVFLGKKAVLKKRHPKPYRHPIMDSKLNKARLRAELKGIMKARSFGVPTPTVYFVNDNENYIIMERIEGSTAKAWIEDRRKNADFEDCLRKLGAQMGRCVAMMHQGTLIHGDLTTSNMVLKADDVDQLVFIDFGLCGQGKNIAEDKAVDLYVLERAIASTHMHSQSLLDEFYKAYEEVDKKQSQAVVKKLEEIRLRGMSAPSGSRSGTRRNESAQPEPMRASTQRGQLLLIFRGCHIYSNDLEELETGAWLMDSVLSFAAYYAQKQLKNIDAERMQRMEIISPPVTELVKYAGDEDNCEHMVGKLNLAEKERVCFMMSDSTCPDLAMSGSHWRLVVYDRPNAEFKVYDSLSCALDDPSENMQLTNMTRYLAKTMASAKEPAFRAMPCPRQTNSSDCGIYVMEFLENIYLWNTLDLSNLTFDPMQARRKWLARINDVIRLRSELGSDYKSSDDETDSDKSTDKSPSNPDSARSNGDHAVSANGNSSAGSGSRMDTGESDSNDAAPSSPAPANRND</sequence>
<comment type="caution">
    <text evidence="26">The sequence shown here is derived from an EMBL/GenBank/DDBJ whole genome shotgun (WGS) entry which is preliminary data.</text>
</comment>
<feature type="region of interest" description="Disordered" evidence="22">
    <location>
        <begin position="499"/>
        <end position="551"/>
    </location>
</feature>
<keyword evidence="5 20" id="KW-0690">Ribosome biogenesis</keyword>
<proteinExistence type="inferred from homology"/>
<evidence type="ECO:0000256" key="9">
    <source>
        <dbReference type="ARBA" id="ARBA00022670"/>
    </source>
</evidence>
<dbReference type="GO" id="GO:0004674">
    <property type="term" value="F:protein serine/threonine kinase activity"/>
    <property type="evidence" value="ECO:0007669"/>
    <property type="project" value="UniProtKB-KW"/>
</dbReference>
<dbReference type="Pfam" id="PF04034">
    <property type="entry name" value="Ribo_biogen_C"/>
    <property type="match status" value="1"/>
</dbReference>
<comment type="function">
    <text evidence="20">Aminocarboxypropyltransferase that catalyzes the aminocarboxypropyl transfer on pseudouridine in 18S rRNA. It constitutes the last step in biosynthesis of the hypermodified N1-methyl-N3-(3-amino-3-carboxypropyl) pseudouridine (m1acp3-Psi).</text>
</comment>
<dbReference type="SMART" id="SM00256">
    <property type="entry name" value="FBOX"/>
    <property type="match status" value="1"/>
</dbReference>
<feature type="repeat" description="WD" evidence="21">
    <location>
        <begin position="256"/>
        <end position="288"/>
    </location>
</feature>
<feature type="binding site" evidence="20">
    <location>
        <position position="644"/>
    </location>
    <ligand>
        <name>S-adenosyl-L-methionine</name>
        <dbReference type="ChEBI" id="CHEBI:59789"/>
    </ligand>
</feature>
<dbReference type="Gene3D" id="3.30.200.20">
    <property type="entry name" value="Phosphorylase Kinase, domain 1"/>
    <property type="match status" value="1"/>
</dbReference>
<evidence type="ECO:0000256" key="13">
    <source>
        <dbReference type="ARBA" id="ARBA00022737"/>
    </source>
</evidence>
<dbReference type="Pfam" id="PF04068">
    <property type="entry name" value="Fer4_RLI"/>
    <property type="match status" value="1"/>
</dbReference>
<dbReference type="GO" id="GO:0106388">
    <property type="term" value="F:rRNA small subunit aminocarboxypropyltransferase activity"/>
    <property type="evidence" value="ECO:0007669"/>
    <property type="project" value="UniProtKB-EC"/>
</dbReference>
<dbReference type="GO" id="GO:0005776">
    <property type="term" value="C:autophagosome"/>
    <property type="evidence" value="ECO:0007669"/>
    <property type="project" value="UniProtKB-SubCell"/>
</dbReference>
<keyword evidence="17" id="KW-0067">ATP-binding</keyword>
<feature type="compositionally biased region" description="Basic and acidic residues" evidence="22">
    <location>
        <begin position="1252"/>
        <end position="1267"/>
    </location>
</feature>
<keyword evidence="14" id="KW-0547">Nucleotide-binding</keyword>
<dbReference type="SUPFAM" id="SSF54001">
    <property type="entry name" value="Cysteine proteinases"/>
    <property type="match status" value="1"/>
</dbReference>
<dbReference type="InterPro" id="IPR019775">
    <property type="entry name" value="WD40_repeat_CS"/>
</dbReference>
<keyword evidence="12" id="KW-0819">tRNA processing</keyword>
<dbReference type="GO" id="GO:0000455">
    <property type="term" value="P:enzyme-directed rRNA pseudouridine synthesis"/>
    <property type="evidence" value="ECO:0007669"/>
    <property type="project" value="UniProtKB-UniRule"/>
</dbReference>
<evidence type="ECO:0000256" key="3">
    <source>
        <dbReference type="ARBA" id="ARBA00010630"/>
    </source>
</evidence>
<feature type="compositionally biased region" description="Low complexity" evidence="22">
    <location>
        <begin position="1285"/>
        <end position="1296"/>
    </location>
</feature>
<dbReference type="PANTHER" id="PTHR20426:SF0">
    <property type="entry name" value="18S RRNA AMINOCARBOXYPROPYLTRANSFERASE"/>
    <property type="match status" value="1"/>
</dbReference>
<feature type="region of interest" description="Disordered" evidence="22">
    <location>
        <begin position="1"/>
        <end position="41"/>
    </location>
</feature>
<dbReference type="PROSITE" id="PS00678">
    <property type="entry name" value="WD_REPEATS_1"/>
    <property type="match status" value="3"/>
</dbReference>
<dbReference type="PROSITE" id="PS50011">
    <property type="entry name" value="PROTEIN_KINASE_DOM"/>
    <property type="match status" value="1"/>
</dbReference>
<dbReference type="SUPFAM" id="SSF81383">
    <property type="entry name" value="F-box domain"/>
    <property type="match status" value="1"/>
</dbReference>
<evidence type="ECO:0000259" key="23">
    <source>
        <dbReference type="PROSITE" id="PS50011"/>
    </source>
</evidence>
<dbReference type="PANTHER" id="PTHR20426">
    <property type="entry name" value="RIBOSOME BIOGENESIS PROTEIN TSR3 HOMOLOG"/>
    <property type="match status" value="1"/>
</dbReference>
<dbReference type="InterPro" id="IPR036047">
    <property type="entry name" value="F-box-like_dom_sf"/>
</dbReference>
<feature type="region of interest" description="Disordered" evidence="22">
    <location>
        <begin position="726"/>
        <end position="771"/>
    </location>
</feature>
<comment type="similarity">
    <text evidence="3">Belongs to the protein kinase superfamily. BUD32 family.</text>
</comment>
<keyword evidence="10 20" id="KW-0808">Transferase</keyword>
<dbReference type="Gene3D" id="2.130.10.10">
    <property type="entry name" value="YVTN repeat-like/Quinoprotein amine dehydrogenase"/>
    <property type="match status" value="3"/>
</dbReference>
<dbReference type="PROSITE" id="PS50294">
    <property type="entry name" value="WD_REPEATS_REGION"/>
    <property type="match status" value="4"/>
</dbReference>
<dbReference type="GO" id="GO:0006508">
    <property type="term" value="P:proteolysis"/>
    <property type="evidence" value="ECO:0007669"/>
    <property type="project" value="UniProtKB-KW"/>
</dbReference>
<dbReference type="NCBIfam" id="NF002621">
    <property type="entry name" value="PRK02287.1"/>
    <property type="match status" value="1"/>
</dbReference>
<evidence type="ECO:0000256" key="12">
    <source>
        <dbReference type="ARBA" id="ARBA00022694"/>
    </source>
</evidence>
<keyword evidence="4" id="KW-0963">Cytoplasm</keyword>
<evidence type="ECO:0000256" key="14">
    <source>
        <dbReference type="ARBA" id="ARBA00022741"/>
    </source>
</evidence>
<evidence type="ECO:0000313" key="26">
    <source>
        <dbReference type="EMBL" id="PAV84584.1"/>
    </source>
</evidence>
<feature type="repeat" description="WD" evidence="21">
    <location>
        <begin position="385"/>
        <end position="424"/>
    </location>
</feature>
<feature type="repeat" description="WD" evidence="21">
    <location>
        <begin position="342"/>
        <end position="383"/>
    </location>
</feature>
<dbReference type="STRING" id="2018661.A0A2A2LEK0"/>
<accession>A0A2A2LEK0</accession>
<keyword evidence="27" id="KW-1185">Reference proteome</keyword>
<dbReference type="Proteomes" id="UP000218231">
    <property type="component" value="Unassembled WGS sequence"/>
</dbReference>
<dbReference type="SUPFAM" id="SSF56112">
    <property type="entry name" value="Protein kinase-like (PK-like)"/>
    <property type="match status" value="1"/>
</dbReference>
<evidence type="ECO:0000256" key="11">
    <source>
        <dbReference type="ARBA" id="ARBA00022691"/>
    </source>
</evidence>
<comment type="catalytic activity">
    <reaction evidence="20">
        <text>an N(1)-methylpseudouridine in rRNA + S-adenosyl-L-methionine = N(1)-methyl-N(3)-[(3S)-3-amino-3-carboxypropyl]pseudouridine in rRNA + S-methyl-5'-thioadenosine + H(+)</text>
        <dbReference type="Rhea" id="RHEA:63296"/>
        <dbReference type="Rhea" id="RHEA-COMP:11634"/>
        <dbReference type="Rhea" id="RHEA-COMP:16310"/>
        <dbReference type="ChEBI" id="CHEBI:15378"/>
        <dbReference type="ChEBI" id="CHEBI:17509"/>
        <dbReference type="ChEBI" id="CHEBI:59789"/>
        <dbReference type="ChEBI" id="CHEBI:74890"/>
        <dbReference type="ChEBI" id="CHEBI:146234"/>
        <dbReference type="EC" id="2.5.1.157"/>
    </reaction>
</comment>
<dbReference type="PRINTS" id="PR00320">
    <property type="entry name" value="GPROTEINBRPT"/>
</dbReference>
<evidence type="ECO:0000256" key="7">
    <source>
        <dbReference type="ARBA" id="ARBA00022552"/>
    </source>
</evidence>
<dbReference type="Pfam" id="PF02902">
    <property type="entry name" value="Peptidase_C48"/>
    <property type="match status" value="1"/>
</dbReference>
<organism evidence="26 27">
    <name type="scientific">Diploscapter pachys</name>
    <dbReference type="NCBI Taxonomy" id="2018661"/>
    <lineage>
        <taxon>Eukaryota</taxon>
        <taxon>Metazoa</taxon>
        <taxon>Ecdysozoa</taxon>
        <taxon>Nematoda</taxon>
        <taxon>Chromadorea</taxon>
        <taxon>Rhabditida</taxon>
        <taxon>Rhabditina</taxon>
        <taxon>Rhabditomorpha</taxon>
        <taxon>Rhabditoidea</taxon>
        <taxon>Rhabditidae</taxon>
        <taxon>Diploscapter</taxon>
    </lineage>
</organism>
<evidence type="ECO:0000256" key="20">
    <source>
        <dbReference type="HAMAP-Rule" id="MF_03146"/>
    </source>
</evidence>
<dbReference type="InterPro" id="IPR003653">
    <property type="entry name" value="Peptidase_C48_C"/>
</dbReference>
<dbReference type="GO" id="GO:1904047">
    <property type="term" value="F:S-adenosyl-L-methionine binding"/>
    <property type="evidence" value="ECO:0007669"/>
    <property type="project" value="UniProtKB-UniRule"/>
</dbReference>
<dbReference type="InterPro" id="IPR008266">
    <property type="entry name" value="Tyr_kinase_AS"/>
</dbReference>
<dbReference type="OrthoDB" id="19711at2759"/>
<gene>
    <name evidence="26" type="ORF">WR25_10123</name>
</gene>
<dbReference type="InterPro" id="IPR000719">
    <property type="entry name" value="Prot_kinase_dom"/>
</dbReference>
<feature type="binding site" evidence="20">
    <location>
        <position position="573"/>
    </location>
    <ligand>
        <name>S-adenosyl-L-methionine</name>
        <dbReference type="ChEBI" id="CHEBI:59789"/>
    </ligand>
</feature>
<feature type="compositionally biased region" description="Basic residues" evidence="22">
    <location>
        <begin position="499"/>
        <end position="513"/>
    </location>
</feature>
<dbReference type="InterPro" id="IPR022495">
    <property type="entry name" value="Bud32"/>
</dbReference>
<feature type="domain" description="F-box" evidence="24">
    <location>
        <begin position="106"/>
        <end position="152"/>
    </location>
</feature>
<dbReference type="InterPro" id="IPR022968">
    <property type="entry name" value="Tsr3-like"/>
</dbReference>
<keyword evidence="8 21" id="KW-0853">WD repeat</keyword>
<dbReference type="InterPro" id="IPR015943">
    <property type="entry name" value="WD40/YVTN_repeat-like_dom_sf"/>
</dbReference>
<dbReference type="GO" id="GO:0008234">
    <property type="term" value="F:cysteine-type peptidase activity"/>
    <property type="evidence" value="ECO:0007669"/>
    <property type="project" value="InterPro"/>
</dbReference>
<keyword evidence="13" id="KW-0677">Repeat</keyword>
<comment type="similarity">
    <text evidence="2">Belongs to the peptidase C48 family.</text>
</comment>
<dbReference type="FunFam" id="3.30.200.20:FF:000201">
    <property type="entry name" value="TP53-regulating kinase isoform X1"/>
    <property type="match status" value="1"/>
</dbReference>
<evidence type="ECO:0000256" key="5">
    <source>
        <dbReference type="ARBA" id="ARBA00022517"/>
    </source>
</evidence>
<dbReference type="GO" id="GO:0008033">
    <property type="term" value="P:tRNA processing"/>
    <property type="evidence" value="ECO:0007669"/>
    <property type="project" value="UniProtKB-KW"/>
</dbReference>
<comment type="similarity">
    <text evidence="20">Belongs to the TDD superfamily. TSR3 family.</text>
</comment>
<dbReference type="InterPro" id="IPR001810">
    <property type="entry name" value="F-box_dom"/>
</dbReference>
<dbReference type="HAMAP" id="MF_01116">
    <property type="entry name" value="TSR3"/>
    <property type="match status" value="1"/>
</dbReference>
<evidence type="ECO:0000256" key="1">
    <source>
        <dbReference type="ARBA" id="ARBA00004419"/>
    </source>
</evidence>
<feature type="region of interest" description="Disordered" evidence="22">
    <location>
        <begin position="1252"/>
        <end position="1320"/>
    </location>
</feature>
<dbReference type="Pfam" id="PF00069">
    <property type="entry name" value="Pkinase"/>
    <property type="match status" value="1"/>
</dbReference>
<feature type="compositionally biased region" description="Polar residues" evidence="22">
    <location>
        <begin position="16"/>
        <end position="41"/>
    </location>
</feature>
<evidence type="ECO:0000313" key="27">
    <source>
        <dbReference type="Proteomes" id="UP000218231"/>
    </source>
</evidence>
<dbReference type="Pfam" id="PF12937">
    <property type="entry name" value="F-box-like"/>
    <property type="match status" value="1"/>
</dbReference>
<dbReference type="EMBL" id="LIAE01006837">
    <property type="protein sequence ID" value="PAV84584.1"/>
    <property type="molecule type" value="Genomic_DNA"/>
</dbReference>
<feature type="repeat" description="WD" evidence="21">
    <location>
        <begin position="207"/>
        <end position="246"/>
    </location>
</feature>
<dbReference type="InterPro" id="IPR001680">
    <property type="entry name" value="WD40_rpt"/>
</dbReference>
<feature type="repeat" description="WD" evidence="21">
    <location>
        <begin position="430"/>
        <end position="469"/>
    </location>
</feature>
<evidence type="ECO:0000256" key="8">
    <source>
        <dbReference type="ARBA" id="ARBA00022574"/>
    </source>
</evidence>
<dbReference type="Pfam" id="PF00400">
    <property type="entry name" value="WD40"/>
    <property type="match status" value="7"/>
</dbReference>
<evidence type="ECO:0000256" key="4">
    <source>
        <dbReference type="ARBA" id="ARBA00022490"/>
    </source>
</evidence>
<evidence type="ECO:0000256" key="21">
    <source>
        <dbReference type="PROSITE-ProRule" id="PRU00221"/>
    </source>
</evidence>
<keyword evidence="15" id="KW-0418">Kinase</keyword>
<feature type="repeat" description="WD" evidence="21">
    <location>
        <begin position="302"/>
        <end position="341"/>
    </location>
</feature>
<dbReference type="InterPro" id="IPR011009">
    <property type="entry name" value="Kinase-like_dom_sf"/>
</dbReference>
<feature type="compositionally biased region" description="Acidic residues" evidence="22">
    <location>
        <begin position="526"/>
        <end position="548"/>
    </location>
</feature>
<comment type="subcellular location">
    <subcellularLocation>
        <location evidence="1">Cytoplasmic vesicle</location>
        <location evidence="1">Autophagosome</location>
    </subcellularLocation>
</comment>
<reference evidence="26 27" key="1">
    <citation type="journal article" date="2017" name="Curr. Biol.">
        <title>Genome architecture and evolution of a unichromosomal asexual nematode.</title>
        <authorList>
            <person name="Fradin H."/>
            <person name="Zegar C."/>
            <person name="Gutwein M."/>
            <person name="Lucas J."/>
            <person name="Kovtun M."/>
            <person name="Corcoran D."/>
            <person name="Baugh L.R."/>
            <person name="Kiontke K."/>
            <person name="Gunsalus K."/>
            <person name="Fitch D.H."/>
            <person name="Piano F."/>
        </authorList>
    </citation>
    <scope>NUCLEOTIDE SEQUENCE [LARGE SCALE GENOMIC DNA]</scope>
    <source>
        <strain evidence="26">PF1309</strain>
    </source>
</reference>
<comment type="catalytic activity">
    <reaction evidence="18">
        <text>L-threonyl-[protein] + ATP = O-phospho-L-threonyl-[protein] + ADP + H(+)</text>
        <dbReference type="Rhea" id="RHEA:46608"/>
        <dbReference type="Rhea" id="RHEA-COMP:11060"/>
        <dbReference type="Rhea" id="RHEA-COMP:11605"/>
        <dbReference type="ChEBI" id="CHEBI:15378"/>
        <dbReference type="ChEBI" id="CHEBI:30013"/>
        <dbReference type="ChEBI" id="CHEBI:30616"/>
        <dbReference type="ChEBI" id="CHEBI:61977"/>
        <dbReference type="ChEBI" id="CHEBI:456216"/>
        <dbReference type="EC" id="2.7.11.1"/>
    </reaction>
</comment>
<keyword evidence="7 20" id="KW-0698">rRNA processing</keyword>
<feature type="binding site" evidence="20">
    <location>
        <position position="621"/>
    </location>
    <ligand>
        <name>S-adenosyl-L-methionine</name>
        <dbReference type="ChEBI" id="CHEBI:59789"/>
    </ligand>
</feature>
<dbReference type="NCBIfam" id="TIGR03724">
    <property type="entry name" value="arch_bud32"/>
    <property type="match status" value="1"/>
</dbReference>
<dbReference type="CDD" id="cd00200">
    <property type="entry name" value="WD40"/>
    <property type="match status" value="1"/>
</dbReference>
<name>A0A2A2LEK0_9BILA</name>
<evidence type="ECO:0000259" key="24">
    <source>
        <dbReference type="PROSITE" id="PS50181"/>
    </source>
</evidence>
<evidence type="ECO:0000256" key="18">
    <source>
        <dbReference type="ARBA" id="ARBA00047899"/>
    </source>
</evidence>
<dbReference type="PROSITE" id="PS50082">
    <property type="entry name" value="WD_REPEATS_2"/>
    <property type="match status" value="7"/>
</dbReference>